<keyword evidence="9" id="KW-0472">Membrane</keyword>
<dbReference type="EC" id="2.7.13.3" evidence="2"/>
<keyword evidence="6" id="KW-0418">Kinase</keyword>
<keyword evidence="9" id="KW-1133">Transmembrane helix</keyword>
<reference evidence="11 12" key="1">
    <citation type="submission" date="2017-06" db="EMBL/GenBank/DDBJ databases">
        <authorList>
            <person name="Kim H.J."/>
            <person name="Triplett B.A."/>
        </authorList>
    </citation>
    <scope>NUCLEOTIDE SEQUENCE [LARGE SCALE GENOMIC DNA]</scope>
    <source>
        <strain evidence="11 12">DSM 25597</strain>
    </source>
</reference>
<dbReference type="InterPro" id="IPR005467">
    <property type="entry name" value="His_kinase_dom"/>
</dbReference>
<dbReference type="InterPro" id="IPR003594">
    <property type="entry name" value="HATPase_dom"/>
</dbReference>
<keyword evidence="12" id="KW-1185">Reference proteome</keyword>
<evidence type="ECO:0000313" key="11">
    <source>
        <dbReference type="EMBL" id="SNR41721.1"/>
    </source>
</evidence>
<dbReference type="Proteomes" id="UP000198379">
    <property type="component" value="Unassembled WGS sequence"/>
</dbReference>
<dbReference type="SMART" id="SM00388">
    <property type="entry name" value="HisKA"/>
    <property type="match status" value="1"/>
</dbReference>
<feature type="transmembrane region" description="Helical" evidence="9">
    <location>
        <begin position="12"/>
        <end position="33"/>
    </location>
</feature>
<dbReference type="SMART" id="SM00387">
    <property type="entry name" value="HATPase_c"/>
    <property type="match status" value="1"/>
</dbReference>
<evidence type="ECO:0000256" key="9">
    <source>
        <dbReference type="SAM" id="Phobius"/>
    </source>
</evidence>
<dbReference type="Pfam" id="PF02518">
    <property type="entry name" value="HATPase_c"/>
    <property type="match status" value="1"/>
</dbReference>
<evidence type="ECO:0000256" key="6">
    <source>
        <dbReference type="ARBA" id="ARBA00022777"/>
    </source>
</evidence>
<dbReference type="Pfam" id="PF00512">
    <property type="entry name" value="HisKA"/>
    <property type="match status" value="1"/>
</dbReference>
<evidence type="ECO:0000256" key="5">
    <source>
        <dbReference type="ARBA" id="ARBA00022741"/>
    </source>
</evidence>
<dbReference type="InterPro" id="IPR036097">
    <property type="entry name" value="HisK_dim/P_sf"/>
</dbReference>
<proteinExistence type="predicted"/>
<dbReference type="GO" id="GO:0000155">
    <property type="term" value="F:phosphorelay sensor kinase activity"/>
    <property type="evidence" value="ECO:0007669"/>
    <property type="project" value="InterPro"/>
</dbReference>
<dbReference type="RefSeq" id="WP_089370026.1">
    <property type="nucleotide sequence ID" value="NZ_BMEP01000002.1"/>
</dbReference>
<dbReference type="CDD" id="cd00082">
    <property type="entry name" value="HisKA"/>
    <property type="match status" value="1"/>
</dbReference>
<evidence type="ECO:0000256" key="2">
    <source>
        <dbReference type="ARBA" id="ARBA00012438"/>
    </source>
</evidence>
<feature type="transmembrane region" description="Helical" evidence="9">
    <location>
        <begin position="155"/>
        <end position="175"/>
    </location>
</feature>
<dbReference type="SUPFAM" id="SSF47384">
    <property type="entry name" value="Homodimeric domain of signal transducing histidine kinase"/>
    <property type="match status" value="1"/>
</dbReference>
<dbReference type="InterPro" id="IPR003661">
    <property type="entry name" value="HisK_dim/P_dom"/>
</dbReference>
<name>A0A238W5N8_9FLAO</name>
<dbReference type="AlphaFoldDB" id="A0A238W5N8"/>
<organism evidence="11 12">
    <name type="scientific">Dokdonia pacifica</name>
    <dbReference type="NCBI Taxonomy" id="1627892"/>
    <lineage>
        <taxon>Bacteria</taxon>
        <taxon>Pseudomonadati</taxon>
        <taxon>Bacteroidota</taxon>
        <taxon>Flavobacteriia</taxon>
        <taxon>Flavobacteriales</taxon>
        <taxon>Flavobacteriaceae</taxon>
        <taxon>Dokdonia</taxon>
    </lineage>
</organism>
<dbReference type="OrthoDB" id="9815750at2"/>
<dbReference type="PRINTS" id="PR00344">
    <property type="entry name" value="BCTRLSENSOR"/>
</dbReference>
<dbReference type="PANTHER" id="PTHR43065">
    <property type="entry name" value="SENSOR HISTIDINE KINASE"/>
    <property type="match status" value="1"/>
</dbReference>
<dbReference type="InterPro" id="IPR004358">
    <property type="entry name" value="Sig_transdc_His_kin-like_C"/>
</dbReference>
<evidence type="ECO:0000256" key="3">
    <source>
        <dbReference type="ARBA" id="ARBA00022553"/>
    </source>
</evidence>
<dbReference type="GO" id="GO:0005524">
    <property type="term" value="F:ATP binding"/>
    <property type="evidence" value="ECO:0007669"/>
    <property type="project" value="UniProtKB-KW"/>
</dbReference>
<feature type="domain" description="Histidine kinase" evidence="10">
    <location>
        <begin position="193"/>
        <end position="395"/>
    </location>
</feature>
<dbReference type="SUPFAM" id="SSF55874">
    <property type="entry name" value="ATPase domain of HSP90 chaperone/DNA topoisomerase II/histidine kinase"/>
    <property type="match status" value="1"/>
</dbReference>
<comment type="catalytic activity">
    <reaction evidence="1">
        <text>ATP + protein L-histidine = ADP + protein N-phospho-L-histidine.</text>
        <dbReference type="EC" id="2.7.13.3"/>
    </reaction>
</comment>
<dbReference type="Gene3D" id="3.30.565.10">
    <property type="entry name" value="Histidine kinase-like ATPase, C-terminal domain"/>
    <property type="match status" value="1"/>
</dbReference>
<dbReference type="InterPro" id="IPR036890">
    <property type="entry name" value="HATPase_C_sf"/>
</dbReference>
<keyword evidence="7" id="KW-0067">ATP-binding</keyword>
<keyword evidence="5" id="KW-0547">Nucleotide-binding</keyword>
<keyword evidence="4" id="KW-0808">Transferase</keyword>
<gene>
    <name evidence="11" type="ORF">SAMN06265376_101706</name>
</gene>
<dbReference type="EMBL" id="FZNY01000001">
    <property type="protein sequence ID" value="SNR41721.1"/>
    <property type="molecule type" value="Genomic_DNA"/>
</dbReference>
<evidence type="ECO:0000256" key="1">
    <source>
        <dbReference type="ARBA" id="ARBA00000085"/>
    </source>
</evidence>
<evidence type="ECO:0000256" key="7">
    <source>
        <dbReference type="ARBA" id="ARBA00022840"/>
    </source>
</evidence>
<protein>
    <recommendedName>
        <fullName evidence="2">histidine kinase</fullName>
        <ecNumber evidence="2">2.7.13.3</ecNumber>
    </recommendedName>
</protein>
<keyword evidence="8" id="KW-0902">Two-component regulatory system</keyword>
<evidence type="ECO:0000313" key="12">
    <source>
        <dbReference type="Proteomes" id="UP000198379"/>
    </source>
</evidence>
<sequence>MNFSPKPQYARWFMIISSLVITTLILWNVLLFFEQLKESERSKMEIFAAAQKALAETADILPKGKDARQLDASLSNLYLLIVSGNNTIPTLDYNIEDEVYIPLNIPNGDALSQEELAQLAKEYALTNEPIDIVWDGVKSSTIYYGNSSTLGQIKYFPIALLVIVILFIAIIYFYYLTSKSSAQNLLWAGMAKETAHQIGTPLSSLVGWTEILKTEDVNPDYIKEMVKDIDRLETITDRFSKIGSIPDLVEVDIIEETKVTFDYLENRSSKLIKFSIDLPEGELPVMLNKQLYGWTIENMFKNAIDAMKGKGDLTVVITRDANYAKVLISDTGKGIQKNKFNSIFEPGFTTKKRGWGLGLSLAKRIIEEYHDGKVGVLKSEIDKGTTMQIQLKLVSDA</sequence>
<evidence type="ECO:0000259" key="10">
    <source>
        <dbReference type="PROSITE" id="PS50109"/>
    </source>
</evidence>
<keyword evidence="9" id="KW-0812">Transmembrane</keyword>
<dbReference type="PANTHER" id="PTHR43065:SF46">
    <property type="entry name" value="C4-DICARBOXYLATE TRANSPORT SENSOR PROTEIN DCTB"/>
    <property type="match status" value="1"/>
</dbReference>
<dbReference type="PROSITE" id="PS50109">
    <property type="entry name" value="HIS_KIN"/>
    <property type="match status" value="1"/>
</dbReference>
<accession>A0A238W5N8</accession>
<evidence type="ECO:0000256" key="4">
    <source>
        <dbReference type="ARBA" id="ARBA00022679"/>
    </source>
</evidence>
<keyword evidence="3" id="KW-0597">Phosphoprotein</keyword>
<evidence type="ECO:0000256" key="8">
    <source>
        <dbReference type="ARBA" id="ARBA00023012"/>
    </source>
</evidence>